<accession>L0E0Z8</accession>
<sequence>MTATAVALPGVDRAPRRLADHHDGICQRPGTALRWQAR</sequence>
<keyword evidence="2" id="KW-1185">Reference proteome</keyword>
<evidence type="ECO:0000313" key="1">
    <source>
        <dbReference type="EMBL" id="AGA34326.1"/>
    </source>
</evidence>
<name>L0E0Z8_THIND</name>
<dbReference type="Proteomes" id="UP000010809">
    <property type="component" value="Chromosome"/>
</dbReference>
<dbReference type="STRING" id="1255043.TVNIR_2685"/>
<proteinExistence type="predicted"/>
<dbReference type="AlphaFoldDB" id="L0E0Z8"/>
<dbReference type="EMBL" id="CP003989">
    <property type="protein sequence ID" value="AGA34326.1"/>
    <property type="molecule type" value="Genomic_DNA"/>
</dbReference>
<dbReference type="KEGG" id="tni:TVNIR_2685"/>
<organism evidence="1 2">
    <name type="scientific">Thioalkalivibrio nitratireducens (strain DSM 14787 / UNIQEM 213 / ALEN2)</name>
    <dbReference type="NCBI Taxonomy" id="1255043"/>
    <lineage>
        <taxon>Bacteria</taxon>
        <taxon>Pseudomonadati</taxon>
        <taxon>Pseudomonadota</taxon>
        <taxon>Gammaproteobacteria</taxon>
        <taxon>Chromatiales</taxon>
        <taxon>Ectothiorhodospiraceae</taxon>
        <taxon>Thioalkalivibrio</taxon>
    </lineage>
</organism>
<evidence type="ECO:0000313" key="2">
    <source>
        <dbReference type="Proteomes" id="UP000010809"/>
    </source>
</evidence>
<gene>
    <name evidence="1" type="ordered locus">TVNIR_2685</name>
</gene>
<dbReference type="PATRIC" id="fig|1255043.3.peg.2711"/>
<protein>
    <submittedName>
        <fullName evidence="1">Uncharacterized protein</fullName>
    </submittedName>
</protein>
<dbReference type="HOGENOM" id="CLU_3334202_0_0_6"/>
<reference evidence="1" key="1">
    <citation type="submission" date="2015-12" db="EMBL/GenBank/DDBJ databases">
        <authorList>
            <person name="Tikhonova T.V."/>
            <person name="Pavlov A.R."/>
            <person name="Beletsky A.V."/>
            <person name="Mardanov A.V."/>
            <person name="Sorokin D.Y."/>
            <person name="Ravin N.V."/>
            <person name="Popov V.O."/>
        </authorList>
    </citation>
    <scope>NUCLEOTIDE SEQUENCE</scope>
    <source>
        <strain evidence="1">DSM 14787</strain>
    </source>
</reference>